<evidence type="ECO:0000256" key="2">
    <source>
        <dbReference type="ARBA" id="ARBA00022692"/>
    </source>
</evidence>
<evidence type="ECO:0000256" key="5">
    <source>
        <dbReference type="SAM" id="MobiDB-lite"/>
    </source>
</evidence>
<dbReference type="Proteomes" id="UP001203423">
    <property type="component" value="Unassembled WGS sequence"/>
</dbReference>
<keyword evidence="3 6" id="KW-1133">Transmembrane helix</keyword>
<sequence>MIKKTASKASTSEGLAATTAAPLLHPSLFTRVRHRCWQSFKFVTRSAIYIPLFILVCLASLIGTQLGSRLFINLANTFIPDLKLVYAGGTLNKNIRLSSAHWQMSGLSVDINDLDVTWQPLCLLQNQLCVKQLSSTHVQVNIDTASLPSSPDEAPSDIILSDQQRIITLPFSIQLTQSEIQDLQVNVNDMAFGIGRLTTQAQWTSTGIRVSNIEADGWRVDIPLGQSDSITSPASTPNGIATASASNNSNDQSSKKHYSTDNQIEKTTKIKSTAQTQQTLHTQVEDWTMANLPQVFMPIPVFVDTLTLGKGSLILGQRQDQFKKATLTGSYQSYLIHIEQFFAHHTDGEITLKGDMQLRDNYPLSVQAQGKIDQLKEVPNLNNQTFAFSVSQDFSDLQLDLTAKGQTNLTLKGHIGLTTPALSYQVELTAPSIVWPLDTALYQAHELNLTSQGTRTKQTASLSGQLITPFQPETTLKTNITHEKQTLNIKDLDAKSAMGNIELNGSLVYGNDIKWQANVITDKLDLSQIELAPLDITLDYPIPMSQISGQFSTEGQMNLSRKTWQLAIANANLSGSIDDYPLTLTGDVSLNHDFQLNANTLNLTAFKSQLILNGGVTNNWSLNGKLNIPELQLWDPNASGTVNADINITGQAHQPQANITFTALKLSYLDYTINKAHLSGQVNLFDDNTFSVALSTQGLSLNSLDITSANIKFQGNKQSQRTQIATLGDITLNSQIDSQSDLDKKQFDAQVNTLSLNSKLGDLNLNKPIVIHWDQAQILGDISPFCWQETQSQLCLTDAATIGKNGQATIHYQGNLGQFITPIMPKQVTWSGPAKIDSQVQWTEKTPITGLLTLALAPGELTLTQVNGDQNAPIIMKYETLDFSADLNQEQINTKLTFTSENLASIDSQLSIQIAPENRKLSGYATLKQIKLTAIADFLPQLDTLTGELSSELTIAGTLSSPTLSGHVSLQEASILTASNPTPIEDLNLNVNLTGQKANIKGQWKMGNGTASTQGVIDWSQAQPQAKLTLTGSQLSIIQPPLAILKLTPDLIIDIADNTLNVTGKLDIPSGEITLVELPEGGVAVSKDVVFEDSIATQEKAADPMAITTNLKMKIGEQLSVEGMGLTGRLTGDLNLKQTNKNQTQLFGDIKIIDGTYKFMGQTLTINTGELQFVGPIDEPNLNIEAIREIKADDITAGVRITGTPKKPIVTLFSSPAMEQAEILSYILKGTGLESGNDSLMLTAAFTLSQQAGVGTGTISNLTNTATGLIEKLGFSNVQLDTNDDGKVAISGYIGDKLMVKYGMGVFDSGYEMTVRYYLLSQLYLETVSGALEQSLDLYYNFNL</sequence>
<keyword evidence="2 6" id="KW-0812">Transmembrane</keyword>
<dbReference type="InterPro" id="IPR007452">
    <property type="entry name" value="TamB_C"/>
</dbReference>
<proteinExistence type="predicted"/>
<evidence type="ECO:0000256" key="1">
    <source>
        <dbReference type="ARBA" id="ARBA00004167"/>
    </source>
</evidence>
<evidence type="ECO:0000256" key="6">
    <source>
        <dbReference type="SAM" id="Phobius"/>
    </source>
</evidence>
<keyword evidence="9" id="KW-1185">Reference proteome</keyword>
<reference evidence="8 9" key="1">
    <citation type="submission" date="2022-01" db="EMBL/GenBank/DDBJ databases">
        <title>Whole genome-based taxonomy of the Shewanellaceae.</title>
        <authorList>
            <person name="Martin-Rodriguez A.J."/>
        </authorList>
    </citation>
    <scope>NUCLEOTIDE SEQUENCE [LARGE SCALE GENOMIC DNA]</scope>
    <source>
        <strain evidence="8 9">DSM 17177</strain>
    </source>
</reference>
<dbReference type="PANTHER" id="PTHR36985:SF1">
    <property type="entry name" value="TRANSLOCATION AND ASSEMBLY MODULE SUBUNIT TAMB"/>
    <property type="match status" value="1"/>
</dbReference>
<feature type="region of interest" description="Disordered" evidence="5">
    <location>
        <begin position="224"/>
        <end position="276"/>
    </location>
</feature>
<evidence type="ECO:0000259" key="7">
    <source>
        <dbReference type="Pfam" id="PF04357"/>
    </source>
</evidence>
<dbReference type="RefSeq" id="WP_248938662.1">
    <property type="nucleotide sequence ID" value="NZ_JAKIKS010000005.1"/>
</dbReference>
<comment type="subcellular location">
    <subcellularLocation>
        <location evidence="1">Membrane</location>
        <topology evidence="1">Single-pass membrane protein</topology>
    </subcellularLocation>
</comment>
<dbReference type="Pfam" id="PF04357">
    <property type="entry name" value="TamB"/>
    <property type="match status" value="1"/>
</dbReference>
<protein>
    <submittedName>
        <fullName evidence="8">Translocation/assembly module TamB domain-containing protein</fullName>
    </submittedName>
</protein>
<feature type="transmembrane region" description="Helical" evidence="6">
    <location>
        <begin position="42"/>
        <end position="63"/>
    </location>
</feature>
<dbReference type="PANTHER" id="PTHR36985">
    <property type="entry name" value="TRANSLOCATION AND ASSEMBLY MODULE SUBUNIT TAMB"/>
    <property type="match status" value="1"/>
</dbReference>
<evidence type="ECO:0000313" key="8">
    <source>
        <dbReference type="EMBL" id="MCL1123374.1"/>
    </source>
</evidence>
<evidence type="ECO:0000313" key="9">
    <source>
        <dbReference type="Proteomes" id="UP001203423"/>
    </source>
</evidence>
<gene>
    <name evidence="8" type="ORF">L2764_02470</name>
</gene>
<feature type="compositionally biased region" description="Polar residues" evidence="5">
    <location>
        <begin position="226"/>
        <end position="239"/>
    </location>
</feature>
<comment type="caution">
    <text evidence="8">The sequence shown here is derived from an EMBL/GenBank/DDBJ whole genome shotgun (WGS) entry which is preliminary data.</text>
</comment>
<evidence type="ECO:0000256" key="4">
    <source>
        <dbReference type="ARBA" id="ARBA00023136"/>
    </source>
</evidence>
<name>A0ABT0L6R1_9GAMM</name>
<keyword evidence="4 6" id="KW-0472">Membrane</keyword>
<organism evidence="8 9">
    <name type="scientific">Shewanella surugensis</name>
    <dbReference type="NCBI Taxonomy" id="212020"/>
    <lineage>
        <taxon>Bacteria</taxon>
        <taxon>Pseudomonadati</taxon>
        <taxon>Pseudomonadota</taxon>
        <taxon>Gammaproteobacteria</taxon>
        <taxon>Alteromonadales</taxon>
        <taxon>Shewanellaceae</taxon>
        <taxon>Shewanella</taxon>
    </lineage>
</organism>
<feature type="domain" description="Translocation and assembly module TamB C-terminal" evidence="7">
    <location>
        <begin position="1007"/>
        <end position="1342"/>
    </location>
</feature>
<evidence type="ECO:0000256" key="3">
    <source>
        <dbReference type="ARBA" id="ARBA00022989"/>
    </source>
</evidence>
<feature type="compositionally biased region" description="Low complexity" evidence="5">
    <location>
        <begin position="241"/>
        <end position="252"/>
    </location>
</feature>
<dbReference type="EMBL" id="JAKIKS010000005">
    <property type="protein sequence ID" value="MCL1123374.1"/>
    <property type="molecule type" value="Genomic_DNA"/>
</dbReference>
<accession>A0ABT0L6R1</accession>